<dbReference type="PANTHER" id="PTHR24221:SF654">
    <property type="entry name" value="ATP-BINDING CASSETTE SUB-FAMILY B MEMBER 6"/>
    <property type="match status" value="1"/>
</dbReference>
<feature type="domain" description="ABC transmembrane type-1" evidence="10">
    <location>
        <begin position="417"/>
        <end position="661"/>
    </location>
</feature>
<protein>
    <submittedName>
        <fullName evidence="11">ATP-binding cassette domain-containing protein</fullName>
    </submittedName>
</protein>
<comment type="caution">
    <text evidence="11">The sequence shown here is derived from an EMBL/GenBank/DDBJ whole genome shotgun (WGS) entry which is preliminary data.</text>
</comment>
<sequence>MPDDLPGSTQQAETEPPPQTPAPPLALPAHAPLPLTEPGSVWYVVAGSVTLFAQRPPRPPAQEGPRRYIGTIPAGGLLCGLGEDELGTTLIAVGTADTLLRPFDPEADQAEDIARRAAGIIAWTRALAEGLARPMAPRPRADIALSEATGSLRTVAGATIVTRGPPLWLRLPEGSWLLFGLEPVQGLVPLPSEAWLTGSGGLVEPVPAQQAVVGPDWQQGLASFNAACLAALPAALALDAADELNRLRLRGERDAEAGAEQRGAFAAILGNEAEPPAAADGDPLMPVFRVVASHLGLRARRPIRVRRADIDAVSSLEELARATGLRLRPAHLPEAWWRQDHGPLFARLDGGMVALLRTARGYRLHTPTDPRGRRLDEASAARIEREASAPVVPLPRKALTLLDLVGSGMGGSASDVVAIIATMLIGAALGQAVPMATGIAFSLLVPGGHLSELTQLGLALVLIAGVGWVVKLGSEIARQRIEARAGPALHAAIWDRVMRLPMATLNRQTVGETSGRAVSAISLAMQIRTFGFIVASAVATILSSFVLMLLAQPLAAGIALGMLVLQIAAANLAGWMQARAFATGEALSGLADAMVFQIVSGLVKLRLAGAEARAQAVWAGRFAEMRRRLSAARRISNGYDAFAAGFAVLSTAAAFFVIALMQRVEAGAPPPSLSAVMTFIAAYGLMAASGTQLAKTLFALWFLMPTRKFAQPLLDGLPEQDTGKVDPGRLSGAVELSNLTFRYGPTESWVFSGLTMRIEPGEFVAIVGRSGAGKSTLVRLLLGLEEPTSGAIYMDGHDIRGLDLAILRRQVATVLQAGRVPPGSMRDAVRGLSGATEAEIWQALDQAALGADVRAMPMGLETMLTDASRVLSGGQVQRLLLARALLQKPALLILDEATSALDNMTQRATMRAIRTMPATRIVIAHRLSTIRNADRIIVLDGGRIAESGSFEQLLQRKGGQFARQYAEEARWQATAGTPAGATGQG</sequence>
<dbReference type="InterPro" id="IPR003439">
    <property type="entry name" value="ABC_transporter-like_ATP-bd"/>
</dbReference>
<dbReference type="Pfam" id="PF00664">
    <property type="entry name" value="ABC_membrane"/>
    <property type="match status" value="1"/>
</dbReference>
<keyword evidence="2 8" id="KW-0812">Transmembrane</keyword>
<dbReference type="Proteomes" id="UP000787635">
    <property type="component" value="Unassembled WGS sequence"/>
</dbReference>
<dbReference type="SUPFAM" id="SSF52540">
    <property type="entry name" value="P-loop containing nucleoside triphosphate hydrolases"/>
    <property type="match status" value="1"/>
</dbReference>
<evidence type="ECO:0000256" key="6">
    <source>
        <dbReference type="ARBA" id="ARBA00023136"/>
    </source>
</evidence>
<feature type="transmembrane region" description="Helical" evidence="8">
    <location>
        <begin position="529"/>
        <end position="548"/>
    </location>
</feature>
<evidence type="ECO:0000313" key="12">
    <source>
        <dbReference type="Proteomes" id="UP000787635"/>
    </source>
</evidence>
<dbReference type="PROSITE" id="PS50929">
    <property type="entry name" value="ABC_TM1F"/>
    <property type="match status" value="1"/>
</dbReference>
<keyword evidence="6 8" id="KW-0472">Membrane</keyword>
<evidence type="ECO:0000256" key="7">
    <source>
        <dbReference type="SAM" id="MobiDB-lite"/>
    </source>
</evidence>
<gene>
    <name evidence="11" type="ORF">HEQ75_08675</name>
</gene>
<organism evidence="11 12">
    <name type="scientific">Falsiroseomonas selenitidurans</name>
    <dbReference type="NCBI Taxonomy" id="2716335"/>
    <lineage>
        <taxon>Bacteria</taxon>
        <taxon>Pseudomonadati</taxon>
        <taxon>Pseudomonadota</taxon>
        <taxon>Alphaproteobacteria</taxon>
        <taxon>Acetobacterales</taxon>
        <taxon>Roseomonadaceae</taxon>
        <taxon>Falsiroseomonas</taxon>
    </lineage>
</organism>
<evidence type="ECO:0000313" key="11">
    <source>
        <dbReference type="EMBL" id="NKC30936.1"/>
    </source>
</evidence>
<comment type="subcellular location">
    <subcellularLocation>
        <location evidence="1">Cell membrane</location>
        <topology evidence="1">Multi-pass membrane protein</topology>
    </subcellularLocation>
</comment>
<dbReference type="SMART" id="SM00382">
    <property type="entry name" value="AAA"/>
    <property type="match status" value="1"/>
</dbReference>
<feature type="compositionally biased region" description="Pro residues" evidence="7">
    <location>
        <begin position="15"/>
        <end position="26"/>
    </location>
</feature>
<dbReference type="RefSeq" id="WP_168029325.1">
    <property type="nucleotide sequence ID" value="NZ_JAAVNE010000010.1"/>
</dbReference>
<evidence type="ECO:0000256" key="1">
    <source>
        <dbReference type="ARBA" id="ARBA00004651"/>
    </source>
</evidence>
<reference evidence="11 12" key="1">
    <citation type="submission" date="2020-03" db="EMBL/GenBank/DDBJ databases">
        <title>Roseomonas selenitidurans sp. nov. isolated from urban soil.</title>
        <authorList>
            <person name="Liu H."/>
        </authorList>
    </citation>
    <scope>NUCLEOTIDE SEQUENCE [LARGE SCALE GENOMIC DNA]</scope>
    <source>
        <strain evidence="11 12">BU-1</strain>
    </source>
</reference>
<feature type="transmembrane region" description="Helical" evidence="8">
    <location>
        <begin position="416"/>
        <end position="441"/>
    </location>
</feature>
<name>A0ABX1E1M4_9PROT</name>
<dbReference type="InterPro" id="IPR003593">
    <property type="entry name" value="AAA+_ATPase"/>
</dbReference>
<evidence type="ECO:0000256" key="5">
    <source>
        <dbReference type="ARBA" id="ARBA00022989"/>
    </source>
</evidence>
<dbReference type="InterPro" id="IPR027417">
    <property type="entry name" value="P-loop_NTPase"/>
</dbReference>
<evidence type="ECO:0000259" key="9">
    <source>
        <dbReference type="PROSITE" id="PS50893"/>
    </source>
</evidence>
<keyword evidence="3" id="KW-0547">Nucleotide-binding</keyword>
<dbReference type="Gene3D" id="1.20.1560.10">
    <property type="entry name" value="ABC transporter type 1, transmembrane domain"/>
    <property type="match status" value="1"/>
</dbReference>
<keyword evidence="12" id="KW-1185">Reference proteome</keyword>
<feature type="transmembrane region" description="Helical" evidence="8">
    <location>
        <begin position="554"/>
        <end position="573"/>
    </location>
</feature>
<dbReference type="Pfam" id="PF00005">
    <property type="entry name" value="ABC_tran"/>
    <property type="match status" value="1"/>
</dbReference>
<keyword evidence="4 11" id="KW-0067">ATP-binding</keyword>
<feature type="transmembrane region" description="Helical" evidence="8">
    <location>
        <begin position="680"/>
        <end position="703"/>
    </location>
</feature>
<feature type="transmembrane region" description="Helical" evidence="8">
    <location>
        <begin position="638"/>
        <end position="660"/>
    </location>
</feature>
<dbReference type="InterPro" id="IPR039421">
    <property type="entry name" value="Type_1_exporter"/>
</dbReference>
<dbReference type="EMBL" id="JAAVNE010000010">
    <property type="protein sequence ID" value="NKC30936.1"/>
    <property type="molecule type" value="Genomic_DNA"/>
</dbReference>
<accession>A0ABX1E1M4</accession>
<dbReference type="InterPro" id="IPR036640">
    <property type="entry name" value="ABC1_TM_sf"/>
</dbReference>
<feature type="transmembrane region" description="Helical" evidence="8">
    <location>
        <begin position="453"/>
        <end position="470"/>
    </location>
</feature>
<evidence type="ECO:0000256" key="2">
    <source>
        <dbReference type="ARBA" id="ARBA00022692"/>
    </source>
</evidence>
<dbReference type="PROSITE" id="PS50893">
    <property type="entry name" value="ABC_TRANSPORTER_2"/>
    <property type="match status" value="1"/>
</dbReference>
<evidence type="ECO:0000256" key="3">
    <source>
        <dbReference type="ARBA" id="ARBA00022741"/>
    </source>
</evidence>
<feature type="domain" description="ABC transporter" evidence="9">
    <location>
        <begin position="734"/>
        <end position="966"/>
    </location>
</feature>
<dbReference type="PANTHER" id="PTHR24221">
    <property type="entry name" value="ATP-BINDING CASSETTE SUB-FAMILY B"/>
    <property type="match status" value="1"/>
</dbReference>
<dbReference type="Gene3D" id="3.40.50.300">
    <property type="entry name" value="P-loop containing nucleotide triphosphate hydrolases"/>
    <property type="match status" value="1"/>
</dbReference>
<dbReference type="GO" id="GO:0005524">
    <property type="term" value="F:ATP binding"/>
    <property type="evidence" value="ECO:0007669"/>
    <property type="project" value="UniProtKB-KW"/>
</dbReference>
<feature type="region of interest" description="Disordered" evidence="7">
    <location>
        <begin position="1"/>
        <end position="31"/>
    </location>
</feature>
<evidence type="ECO:0000256" key="4">
    <source>
        <dbReference type="ARBA" id="ARBA00022840"/>
    </source>
</evidence>
<dbReference type="SUPFAM" id="SSF90123">
    <property type="entry name" value="ABC transporter transmembrane region"/>
    <property type="match status" value="1"/>
</dbReference>
<evidence type="ECO:0000259" key="10">
    <source>
        <dbReference type="PROSITE" id="PS50929"/>
    </source>
</evidence>
<keyword evidence="5 8" id="KW-1133">Transmembrane helix</keyword>
<dbReference type="InterPro" id="IPR011527">
    <property type="entry name" value="ABC1_TM_dom"/>
</dbReference>
<evidence type="ECO:0000256" key="8">
    <source>
        <dbReference type="SAM" id="Phobius"/>
    </source>
</evidence>
<proteinExistence type="predicted"/>